<dbReference type="AlphaFoldDB" id="A0A8D8SV36"/>
<comment type="similarity">
    <text evidence="2">Belongs to the polyprenol kinase family.</text>
</comment>
<keyword evidence="7" id="KW-0256">Endoplasmic reticulum</keyword>
<feature type="transmembrane region" description="Helical" evidence="10">
    <location>
        <begin position="385"/>
        <end position="407"/>
    </location>
</feature>
<keyword evidence="4" id="KW-0808">Transferase</keyword>
<evidence type="ECO:0000256" key="10">
    <source>
        <dbReference type="SAM" id="Phobius"/>
    </source>
</evidence>
<keyword evidence="5 10" id="KW-0812">Transmembrane</keyword>
<dbReference type="EMBL" id="HBUF01239947">
    <property type="protein sequence ID" value="CAG6676495.1"/>
    <property type="molecule type" value="Transcribed_RNA"/>
</dbReference>
<feature type="transmembrane region" description="Helical" evidence="10">
    <location>
        <begin position="419"/>
        <end position="439"/>
    </location>
</feature>
<evidence type="ECO:0000313" key="11">
    <source>
        <dbReference type="EMBL" id="CAG6676495.1"/>
    </source>
</evidence>
<comment type="subcellular location">
    <subcellularLocation>
        <location evidence="1">Endoplasmic reticulum membrane</location>
        <topology evidence="1">Multi-pass membrane protein</topology>
    </subcellularLocation>
</comment>
<protein>
    <recommendedName>
        <fullName evidence="3">dolichol kinase</fullName>
        <ecNumber evidence="3">2.7.1.108</ecNumber>
    </recommendedName>
</protein>
<dbReference type="InterPro" id="IPR032974">
    <property type="entry name" value="Polypren_kinase"/>
</dbReference>
<feature type="transmembrane region" description="Helical" evidence="10">
    <location>
        <begin position="217"/>
        <end position="239"/>
    </location>
</feature>
<evidence type="ECO:0000256" key="3">
    <source>
        <dbReference type="ARBA" id="ARBA00012132"/>
    </source>
</evidence>
<feature type="transmembrane region" description="Helical" evidence="10">
    <location>
        <begin position="191"/>
        <end position="210"/>
    </location>
</feature>
<evidence type="ECO:0000256" key="7">
    <source>
        <dbReference type="ARBA" id="ARBA00022824"/>
    </source>
</evidence>
<feature type="transmembrane region" description="Helical" evidence="10">
    <location>
        <begin position="314"/>
        <end position="333"/>
    </location>
</feature>
<dbReference type="GO" id="GO:0004168">
    <property type="term" value="F:dolichol kinase activity"/>
    <property type="evidence" value="ECO:0007669"/>
    <property type="project" value="UniProtKB-EC"/>
</dbReference>
<evidence type="ECO:0000256" key="6">
    <source>
        <dbReference type="ARBA" id="ARBA00022777"/>
    </source>
</evidence>
<keyword evidence="8 10" id="KW-1133">Transmembrane helix</keyword>
<feature type="transmembrane region" description="Helical" evidence="10">
    <location>
        <begin position="259"/>
        <end position="280"/>
    </location>
</feature>
<dbReference type="GO" id="GO:0005789">
    <property type="term" value="C:endoplasmic reticulum membrane"/>
    <property type="evidence" value="ECO:0007669"/>
    <property type="project" value="UniProtKB-SubCell"/>
</dbReference>
<evidence type="ECO:0000256" key="5">
    <source>
        <dbReference type="ARBA" id="ARBA00022692"/>
    </source>
</evidence>
<sequence length="483" mass="54172">MKQKSYFLTSSYLQEWKSLDKQMSLHLKYVNIPARIKASNGVWLILLLPVALLVGAIKYKTQCSFLFWHISLLSSSFLINSICGMLHYAINCQKPLKQIGTLASMTTSSLLLTLYSFEGYGVYMNILHSLVCSLCYHPLLEHLMIHVKHGFTYGEASVVTQAFLLFQIHVYTNIFLSVQDKPTNCQDTTTLILQVGLSCIIVLSTLVYTMKSLRSTLVFYSCLMLMIMFGVIIPLHIILNKSPILWMIELLLVNTSTVYLVLYWCCCVLVAIAVISSQVSSKQKANTSLRKYFHLLAVAVYVPGFVFNRCLLHLASGIVLALFLCLEMMRLLRLPPLSDILNQGFQLYVDEKDTSLALTPIYLLVGCSLPMWITPRPLEETDVLTLSAGVLSIGVGDCFASIVGYKWGKHKWKNSSKSLEGSAACFLTQCLFIILFAYLDLVPRDSIYYGTFGIAVVTLIEAKTDQVDNLALPLVQFCLFLLG</sequence>
<keyword evidence="9 10" id="KW-0472">Membrane</keyword>
<feature type="transmembrane region" description="Helical" evidence="10">
    <location>
        <begin position="152"/>
        <end position="171"/>
    </location>
</feature>
<reference evidence="11" key="1">
    <citation type="submission" date="2021-05" db="EMBL/GenBank/DDBJ databases">
        <authorList>
            <person name="Alioto T."/>
            <person name="Alioto T."/>
            <person name="Gomez Garrido J."/>
        </authorList>
    </citation>
    <scope>NUCLEOTIDE SEQUENCE</scope>
</reference>
<name>A0A8D8SV36_9HEMI</name>
<dbReference type="PANTHER" id="PTHR13205:SF15">
    <property type="entry name" value="DOLICHOL KINASE"/>
    <property type="match status" value="1"/>
</dbReference>
<feature type="transmembrane region" description="Helical" evidence="10">
    <location>
        <begin position="292"/>
        <end position="308"/>
    </location>
</feature>
<dbReference type="EC" id="2.7.1.108" evidence="3"/>
<evidence type="ECO:0000256" key="8">
    <source>
        <dbReference type="ARBA" id="ARBA00022989"/>
    </source>
</evidence>
<dbReference type="PANTHER" id="PTHR13205">
    <property type="entry name" value="TRANSMEMBRANE PROTEIN 15-RELATED"/>
    <property type="match status" value="1"/>
</dbReference>
<evidence type="ECO:0000256" key="4">
    <source>
        <dbReference type="ARBA" id="ARBA00022679"/>
    </source>
</evidence>
<feature type="transmembrane region" description="Helical" evidence="10">
    <location>
        <begin position="354"/>
        <end position="373"/>
    </location>
</feature>
<dbReference type="GO" id="GO:0043048">
    <property type="term" value="P:dolichyl monophosphate biosynthetic process"/>
    <property type="evidence" value="ECO:0007669"/>
    <property type="project" value="TreeGrafter"/>
</dbReference>
<organism evidence="11">
    <name type="scientific">Cacopsylla melanoneura</name>
    <dbReference type="NCBI Taxonomy" id="428564"/>
    <lineage>
        <taxon>Eukaryota</taxon>
        <taxon>Metazoa</taxon>
        <taxon>Ecdysozoa</taxon>
        <taxon>Arthropoda</taxon>
        <taxon>Hexapoda</taxon>
        <taxon>Insecta</taxon>
        <taxon>Pterygota</taxon>
        <taxon>Neoptera</taxon>
        <taxon>Paraneoptera</taxon>
        <taxon>Hemiptera</taxon>
        <taxon>Sternorrhyncha</taxon>
        <taxon>Psylloidea</taxon>
        <taxon>Psyllidae</taxon>
        <taxon>Psyllinae</taxon>
        <taxon>Cacopsylla</taxon>
    </lineage>
</organism>
<accession>A0A8D8SV36</accession>
<proteinExistence type="inferred from homology"/>
<evidence type="ECO:0000256" key="1">
    <source>
        <dbReference type="ARBA" id="ARBA00004477"/>
    </source>
</evidence>
<keyword evidence="6 11" id="KW-0418">Kinase</keyword>
<feature type="transmembrane region" description="Helical" evidence="10">
    <location>
        <begin position="41"/>
        <end position="59"/>
    </location>
</feature>
<evidence type="ECO:0000256" key="2">
    <source>
        <dbReference type="ARBA" id="ARBA00010794"/>
    </source>
</evidence>
<evidence type="ECO:0000256" key="9">
    <source>
        <dbReference type="ARBA" id="ARBA00023136"/>
    </source>
</evidence>
<feature type="transmembrane region" description="Helical" evidence="10">
    <location>
        <begin position="65"/>
        <end position="87"/>
    </location>
</feature>